<dbReference type="InterPro" id="IPR007248">
    <property type="entry name" value="Mpv17_PMP22"/>
</dbReference>
<keyword evidence="4" id="KW-1133">Transmembrane helix</keyword>
<feature type="region of interest" description="Disordered" evidence="8">
    <location>
        <begin position="38"/>
        <end position="58"/>
    </location>
</feature>
<evidence type="ECO:0000256" key="1">
    <source>
        <dbReference type="ARBA" id="ARBA00004141"/>
    </source>
</evidence>
<evidence type="ECO:0000256" key="7">
    <source>
        <dbReference type="RuleBase" id="RU363053"/>
    </source>
</evidence>
<keyword evidence="3" id="KW-0812">Transmembrane</keyword>
<evidence type="ECO:0000256" key="5">
    <source>
        <dbReference type="ARBA" id="ARBA00023136"/>
    </source>
</evidence>
<evidence type="ECO:0000256" key="8">
    <source>
        <dbReference type="SAM" id="MobiDB-lite"/>
    </source>
</evidence>
<evidence type="ECO:0000256" key="6">
    <source>
        <dbReference type="ARBA" id="ARBA00039302"/>
    </source>
</evidence>
<reference evidence="9 10" key="1">
    <citation type="journal article" date="2023" name="Elife">
        <title>Identification of key yeast species and microbe-microbe interactions impacting larval growth of Drosophila in the wild.</title>
        <authorList>
            <person name="Mure A."/>
            <person name="Sugiura Y."/>
            <person name="Maeda R."/>
            <person name="Honda K."/>
            <person name="Sakurai N."/>
            <person name="Takahashi Y."/>
            <person name="Watada M."/>
            <person name="Katoh T."/>
            <person name="Gotoh A."/>
            <person name="Gotoh Y."/>
            <person name="Taniguchi I."/>
            <person name="Nakamura K."/>
            <person name="Hayashi T."/>
            <person name="Katayama T."/>
            <person name="Uemura T."/>
            <person name="Hattori Y."/>
        </authorList>
    </citation>
    <scope>NUCLEOTIDE SEQUENCE [LARGE SCALE GENOMIC DNA]</scope>
    <source>
        <strain evidence="9 10">KH-74</strain>
    </source>
</reference>
<dbReference type="AlphaFoldDB" id="A0AAV5RX74"/>
<comment type="caution">
    <text evidence="9">The sequence shown here is derived from an EMBL/GenBank/DDBJ whole genome shotgun (WGS) entry which is preliminary data.</text>
</comment>
<dbReference type="PANTHER" id="PTHR11266">
    <property type="entry name" value="PEROXISOMAL MEMBRANE PROTEIN 2, PXMP2 MPV17"/>
    <property type="match status" value="1"/>
</dbReference>
<sequence>MYSRLLHTHPIRTNMATTGTLFALGDILAQTLGPSKETADATPAQALDRGDSPPTDNPLARTARAATYGTLYAPLGDAWYRLLQRRVRGTALRGTLLRVAADQLLFAPAGLALYYAAMAVLRGEPPATAAQRVRTELWPTLCANWCVWPWVQIVNFRWVPVEYRLGAVSGVAVLWNAYLSMRNAASVASITASEASHAANAVSGSALCSERSER</sequence>
<evidence type="ECO:0000256" key="2">
    <source>
        <dbReference type="ARBA" id="ARBA00006824"/>
    </source>
</evidence>
<dbReference type="PANTHER" id="PTHR11266:SF17">
    <property type="entry name" value="PROTEIN MPV17"/>
    <property type="match status" value="1"/>
</dbReference>
<organism evidence="9 10">
    <name type="scientific">Maudiozyma humilis</name>
    <name type="common">Sour dough yeast</name>
    <name type="synonym">Kazachstania humilis</name>
    <dbReference type="NCBI Taxonomy" id="51915"/>
    <lineage>
        <taxon>Eukaryota</taxon>
        <taxon>Fungi</taxon>
        <taxon>Dikarya</taxon>
        <taxon>Ascomycota</taxon>
        <taxon>Saccharomycotina</taxon>
        <taxon>Saccharomycetes</taxon>
        <taxon>Saccharomycetales</taxon>
        <taxon>Saccharomycetaceae</taxon>
        <taxon>Maudiozyma</taxon>
    </lineage>
</organism>
<protein>
    <recommendedName>
        <fullName evidence="6">Protein SYM1</fullName>
    </recommendedName>
</protein>
<name>A0AAV5RX74_MAUHU</name>
<dbReference type="GO" id="GO:0005739">
    <property type="term" value="C:mitochondrion"/>
    <property type="evidence" value="ECO:0007669"/>
    <property type="project" value="TreeGrafter"/>
</dbReference>
<dbReference type="EMBL" id="BTGD01000004">
    <property type="protein sequence ID" value="GMM55144.1"/>
    <property type="molecule type" value="Genomic_DNA"/>
</dbReference>
<dbReference type="Proteomes" id="UP001377567">
    <property type="component" value="Unassembled WGS sequence"/>
</dbReference>
<keyword evidence="10" id="KW-1185">Reference proteome</keyword>
<evidence type="ECO:0000313" key="10">
    <source>
        <dbReference type="Proteomes" id="UP001377567"/>
    </source>
</evidence>
<evidence type="ECO:0000256" key="3">
    <source>
        <dbReference type="ARBA" id="ARBA00022692"/>
    </source>
</evidence>
<dbReference type="GO" id="GO:0016020">
    <property type="term" value="C:membrane"/>
    <property type="evidence" value="ECO:0007669"/>
    <property type="project" value="UniProtKB-SubCell"/>
</dbReference>
<gene>
    <name evidence="9" type="ORF">DAKH74_017600</name>
</gene>
<accession>A0AAV5RX74</accession>
<dbReference type="Pfam" id="PF04117">
    <property type="entry name" value="Mpv17_PMP22"/>
    <property type="match status" value="1"/>
</dbReference>
<evidence type="ECO:0000313" key="9">
    <source>
        <dbReference type="EMBL" id="GMM55144.1"/>
    </source>
</evidence>
<keyword evidence="5" id="KW-0472">Membrane</keyword>
<comment type="subcellular location">
    <subcellularLocation>
        <location evidence="1">Membrane</location>
        <topology evidence="1">Multi-pass membrane protein</topology>
    </subcellularLocation>
</comment>
<evidence type="ECO:0000256" key="4">
    <source>
        <dbReference type="ARBA" id="ARBA00022989"/>
    </source>
</evidence>
<comment type="similarity">
    <text evidence="2 7">Belongs to the peroxisomal membrane protein PXMP2/4 family.</text>
</comment>
<proteinExistence type="inferred from homology"/>